<sequence>MKKRPVSFCVFAVLVIFSAFPSLVGADQNSRDLPPVGPYGVAVTPGIYLVNFSLLYISNPNLAANMPAYRTPIPLVFSDCLEKNPQGCSYAAFARFFGDKPFPRSKSCSYPTACQANSKWERLAPGIARRLSQLNEPLGLDRANKIARSLGIDKGMILTDWEYQCMIGTPADRDEDQDTIVTCVNNLTNSNGTTNIPLSSYGLSITQKGDAQSDCAPEAPCLVFNDLFDGPLEKIAIKCGFEQKLDRMVRETSFPQLIENANGCQQFGIKETNGACIVEPVCSSRYD</sequence>
<name>A0A1V8M3J1_9GAMM</name>
<organism evidence="3 4">
    <name type="scientific">Methyloprofundus sedimenti</name>
    <dbReference type="NCBI Taxonomy" id="1420851"/>
    <lineage>
        <taxon>Bacteria</taxon>
        <taxon>Pseudomonadati</taxon>
        <taxon>Pseudomonadota</taxon>
        <taxon>Gammaproteobacteria</taxon>
        <taxon>Methylococcales</taxon>
        <taxon>Methylococcaceae</taxon>
        <taxon>Methyloprofundus</taxon>
    </lineage>
</organism>
<keyword evidence="1" id="KW-0812">Transmembrane</keyword>
<gene>
    <name evidence="3" type="ORF">AU255_13600</name>
</gene>
<dbReference type="EMBL" id="LPUF01000002">
    <property type="protein sequence ID" value="OQK16135.1"/>
    <property type="molecule type" value="Genomic_DNA"/>
</dbReference>
<protein>
    <submittedName>
        <fullName evidence="3">Uncharacterized protein</fullName>
    </submittedName>
</protein>
<keyword evidence="1" id="KW-0472">Membrane</keyword>
<proteinExistence type="predicted"/>
<feature type="transmembrane region" description="Helical" evidence="1">
    <location>
        <begin position="36"/>
        <end position="57"/>
    </location>
</feature>
<dbReference type="RefSeq" id="WP_080523512.1">
    <property type="nucleotide sequence ID" value="NZ_LPUF01000002.1"/>
</dbReference>
<evidence type="ECO:0000256" key="1">
    <source>
        <dbReference type="SAM" id="Phobius"/>
    </source>
</evidence>
<dbReference type="Proteomes" id="UP000191980">
    <property type="component" value="Unassembled WGS sequence"/>
</dbReference>
<feature type="signal peptide" evidence="2">
    <location>
        <begin position="1"/>
        <end position="26"/>
    </location>
</feature>
<comment type="caution">
    <text evidence="3">The sequence shown here is derived from an EMBL/GenBank/DDBJ whole genome shotgun (WGS) entry which is preliminary data.</text>
</comment>
<feature type="chain" id="PRO_5013161763" evidence="2">
    <location>
        <begin position="27"/>
        <end position="287"/>
    </location>
</feature>
<evidence type="ECO:0000313" key="3">
    <source>
        <dbReference type="EMBL" id="OQK16135.1"/>
    </source>
</evidence>
<accession>A0A1V8M3J1</accession>
<evidence type="ECO:0000256" key="2">
    <source>
        <dbReference type="SAM" id="SignalP"/>
    </source>
</evidence>
<reference evidence="3 4" key="1">
    <citation type="submission" date="2015-12" db="EMBL/GenBank/DDBJ databases">
        <authorList>
            <person name="Shamseldin A."/>
            <person name="Moawad H."/>
            <person name="Abd El-Rahim W.M."/>
            <person name="Sadowsky M.J."/>
        </authorList>
    </citation>
    <scope>NUCLEOTIDE SEQUENCE [LARGE SCALE GENOMIC DNA]</scope>
    <source>
        <strain evidence="3 4">WF1</strain>
    </source>
</reference>
<evidence type="ECO:0000313" key="4">
    <source>
        <dbReference type="Proteomes" id="UP000191980"/>
    </source>
</evidence>
<keyword evidence="1" id="KW-1133">Transmembrane helix</keyword>
<dbReference type="AlphaFoldDB" id="A0A1V8M3J1"/>
<dbReference type="OrthoDB" id="4374674at2"/>
<keyword evidence="4" id="KW-1185">Reference proteome</keyword>
<keyword evidence="2" id="KW-0732">Signal</keyword>